<dbReference type="EMBL" id="QAYG01000007">
    <property type="protein sequence ID" value="PTW59456.1"/>
    <property type="molecule type" value="Genomic_DNA"/>
</dbReference>
<dbReference type="InterPro" id="IPR001789">
    <property type="entry name" value="Sig_transdc_resp-reg_receiver"/>
</dbReference>
<name>A0A2T5V6V5_9HYPH</name>
<dbReference type="Proteomes" id="UP000244081">
    <property type="component" value="Unassembled WGS sequence"/>
</dbReference>
<dbReference type="PROSITE" id="PS50110">
    <property type="entry name" value="RESPONSE_REGULATORY"/>
    <property type="match status" value="1"/>
</dbReference>
<protein>
    <submittedName>
        <fullName evidence="4">Response regulator receiver domain-containing protein</fullName>
    </submittedName>
</protein>
<keyword evidence="1" id="KW-0597">Phosphoprotein</keyword>
<evidence type="ECO:0000313" key="5">
    <source>
        <dbReference type="Proteomes" id="UP000244081"/>
    </source>
</evidence>
<feature type="modified residue" description="4-aspartylphosphate" evidence="1">
    <location>
        <position position="64"/>
    </location>
</feature>
<dbReference type="RefSeq" id="WP_107990977.1">
    <property type="nucleotide sequence ID" value="NZ_QAYG01000007.1"/>
</dbReference>
<evidence type="ECO:0000256" key="2">
    <source>
        <dbReference type="SAM" id="MobiDB-lite"/>
    </source>
</evidence>
<gene>
    <name evidence="4" type="ORF">C8N35_107170</name>
</gene>
<accession>A0A2T5V6V5</accession>
<feature type="domain" description="Response regulatory" evidence="3">
    <location>
        <begin position="14"/>
        <end position="133"/>
    </location>
</feature>
<organism evidence="4 5">
    <name type="scientific">Breoghania corrubedonensis</name>
    <dbReference type="NCBI Taxonomy" id="665038"/>
    <lineage>
        <taxon>Bacteria</taxon>
        <taxon>Pseudomonadati</taxon>
        <taxon>Pseudomonadota</taxon>
        <taxon>Alphaproteobacteria</taxon>
        <taxon>Hyphomicrobiales</taxon>
        <taxon>Stappiaceae</taxon>
        <taxon>Breoghania</taxon>
    </lineage>
</organism>
<evidence type="ECO:0000313" key="4">
    <source>
        <dbReference type="EMBL" id="PTW59456.1"/>
    </source>
</evidence>
<evidence type="ECO:0000259" key="3">
    <source>
        <dbReference type="PROSITE" id="PS50110"/>
    </source>
</evidence>
<dbReference type="Gene3D" id="3.40.50.2300">
    <property type="match status" value="1"/>
</dbReference>
<dbReference type="GO" id="GO:0000160">
    <property type="term" value="P:phosphorelay signal transduction system"/>
    <property type="evidence" value="ECO:0007669"/>
    <property type="project" value="InterPro"/>
</dbReference>
<dbReference type="InterPro" id="IPR011006">
    <property type="entry name" value="CheY-like_superfamily"/>
</dbReference>
<sequence length="170" mass="18205">MALSDPFEDGGLGEVLIIDPQDFGSRLMKVMVEDLGCPSAMTADTVADALASLVASDIDLVIVDRRFGMSSIARLLKALRQASDPRFQNITVLLSTDAADRAFVDAIGLIGVDGIVVTPCSARILGERIGAARGIWHRHFASPPRPRAAYGKLAPEREITPTRPTPLPSR</sequence>
<reference evidence="4 5" key="1">
    <citation type="submission" date="2018-04" db="EMBL/GenBank/DDBJ databases">
        <title>Genomic Encyclopedia of Archaeal and Bacterial Type Strains, Phase II (KMG-II): from individual species to whole genera.</title>
        <authorList>
            <person name="Goeker M."/>
        </authorList>
    </citation>
    <scope>NUCLEOTIDE SEQUENCE [LARGE SCALE GENOMIC DNA]</scope>
    <source>
        <strain evidence="4 5">DSM 23382</strain>
    </source>
</reference>
<proteinExistence type="predicted"/>
<keyword evidence="5" id="KW-1185">Reference proteome</keyword>
<feature type="region of interest" description="Disordered" evidence="2">
    <location>
        <begin position="146"/>
        <end position="170"/>
    </location>
</feature>
<dbReference type="SUPFAM" id="SSF52172">
    <property type="entry name" value="CheY-like"/>
    <property type="match status" value="1"/>
</dbReference>
<evidence type="ECO:0000256" key="1">
    <source>
        <dbReference type="PROSITE-ProRule" id="PRU00169"/>
    </source>
</evidence>
<dbReference type="AlphaFoldDB" id="A0A2T5V6V5"/>
<comment type="caution">
    <text evidence="4">The sequence shown here is derived from an EMBL/GenBank/DDBJ whole genome shotgun (WGS) entry which is preliminary data.</text>
</comment>